<dbReference type="Gene3D" id="3.40.1350.10">
    <property type="match status" value="1"/>
</dbReference>
<dbReference type="InParanoid" id="A0A6J1X248"/>
<dbReference type="InterPro" id="IPR049132">
    <property type="entry name" value="FAN1-like_euk"/>
</dbReference>
<evidence type="ECO:0000256" key="9">
    <source>
        <dbReference type="SAM" id="MobiDB-lite"/>
    </source>
</evidence>
<evidence type="ECO:0000256" key="6">
    <source>
        <dbReference type="ARBA" id="ARBA00022842"/>
    </source>
</evidence>
<organism evidence="11 12">
    <name type="scientific">Galleria mellonella</name>
    <name type="common">Greater wax moth</name>
    <dbReference type="NCBI Taxonomy" id="7137"/>
    <lineage>
        <taxon>Eukaryota</taxon>
        <taxon>Metazoa</taxon>
        <taxon>Ecdysozoa</taxon>
        <taxon>Arthropoda</taxon>
        <taxon>Hexapoda</taxon>
        <taxon>Insecta</taxon>
        <taxon>Pterygota</taxon>
        <taxon>Neoptera</taxon>
        <taxon>Endopterygota</taxon>
        <taxon>Lepidoptera</taxon>
        <taxon>Glossata</taxon>
        <taxon>Ditrysia</taxon>
        <taxon>Pyraloidea</taxon>
        <taxon>Pyralidae</taxon>
        <taxon>Galleriinae</taxon>
        <taxon>Galleria</taxon>
    </lineage>
</organism>
<feature type="region of interest" description="Disordered" evidence="9">
    <location>
        <begin position="48"/>
        <end position="67"/>
    </location>
</feature>
<protein>
    <recommendedName>
        <fullName evidence="8">Fanconi-associated nuclease</fullName>
        <ecNumber evidence="8">3.1.4.1</ecNumber>
    </recommendedName>
</protein>
<dbReference type="AlphaFoldDB" id="A0A6J1X248"/>
<evidence type="ECO:0000313" key="12">
    <source>
        <dbReference type="RefSeq" id="XP_026763166.2"/>
    </source>
</evidence>
<keyword evidence="5 8" id="KW-0378">Hydrolase</keyword>
<keyword evidence="8" id="KW-0234">DNA repair</keyword>
<reference evidence="12" key="1">
    <citation type="submission" date="2025-08" db="UniProtKB">
        <authorList>
            <consortium name="RefSeq"/>
        </authorList>
    </citation>
    <scope>IDENTIFICATION</scope>
    <source>
        <tissue evidence="12">Whole larvae</tissue>
    </source>
</reference>
<dbReference type="GO" id="GO:0004528">
    <property type="term" value="F:phosphodiesterase I activity"/>
    <property type="evidence" value="ECO:0007669"/>
    <property type="project" value="UniProtKB-EC"/>
</dbReference>
<dbReference type="Pfam" id="PF21170">
    <property type="entry name" value="FAN1_TPR"/>
    <property type="match status" value="1"/>
</dbReference>
<dbReference type="InterPro" id="IPR014883">
    <property type="entry name" value="VRR_NUC"/>
</dbReference>
<dbReference type="GO" id="GO:0070336">
    <property type="term" value="F:flap-structured DNA binding"/>
    <property type="evidence" value="ECO:0007669"/>
    <property type="project" value="TreeGrafter"/>
</dbReference>
<evidence type="ECO:0000256" key="5">
    <source>
        <dbReference type="ARBA" id="ARBA00022801"/>
    </source>
</evidence>
<evidence type="ECO:0000256" key="2">
    <source>
        <dbReference type="ARBA" id="ARBA00005533"/>
    </source>
</evidence>
<accession>A0A6J1X248</accession>
<name>A0A6J1X248_GALME</name>
<comment type="cofactor">
    <cofactor evidence="8">
        <name>Mg(2+)</name>
        <dbReference type="ChEBI" id="CHEBI:18420"/>
    </cofactor>
    <cofactor evidence="8">
        <name>Mn(2+)</name>
        <dbReference type="ChEBI" id="CHEBI:29035"/>
    </cofactor>
</comment>
<keyword evidence="3 8" id="KW-0540">Nuclease</keyword>
<proteinExistence type="inferred from homology"/>
<evidence type="ECO:0000313" key="11">
    <source>
        <dbReference type="Proteomes" id="UP001652740"/>
    </source>
</evidence>
<dbReference type="PANTHER" id="PTHR15749">
    <property type="entry name" value="FANCONI-ASSOCIATED NUCLEASE 1"/>
    <property type="match status" value="1"/>
</dbReference>
<keyword evidence="8" id="KW-0539">Nucleus</keyword>
<evidence type="ECO:0000256" key="7">
    <source>
        <dbReference type="ARBA" id="ARBA00023211"/>
    </source>
</evidence>
<dbReference type="SMART" id="SM00990">
    <property type="entry name" value="VRR_NUC"/>
    <property type="match status" value="1"/>
</dbReference>
<dbReference type="InterPro" id="IPR033315">
    <property type="entry name" value="Fan1-like"/>
</dbReference>
<sequence length="867" mass="99195">MSKQLSIDTFFKFSKIQTNTNVLKENGGVSGQFSGINHGGVMKKNRFSLKKPTTPSKSSNMTTDTNTWVPTENVDVVNLISDDEDTDLMNAVDLVECVLNSSQLSSASDSAVSESSQRTVIYDISSESIDRTFVTPSKIPITPTKSPITPTRTPACHILTPTTSSTSSPGSKNKFYSPTKKRTVVKRSPVKRKLDQDFAQVTDNDDYFKACDGMDDKTIFLLEIIHKFLNNKSLKRLLSEESQLLLSSCMKVIKPGMMIVCRLYWRKRGWYRSKQIEDMTLKVKQLDESSFQVMINSLVSAGLLDQNIPGESGLSFDDFISLLKADELKQICKELKLKIQSKSKQDVVDMLKKFCQSQSISNYFTGNLKTNSKRVIQIMNEKAGVCYRLSEFTRSTLYRLYVLMYLGIDYNHIRDKKLELLLINDKIKRETYPVDADMSLDDASVVFESKQQFDSYMVAHLIYEGFLEKTDLNEKCAIVTNVYSLYKDFSKEEILRYKSLPPWLRRFTPSNIYVKILDAGIQELKKHKSIEYYELAVEILDLLISQIAFRQHKKAEWYMEKAIILRYLGRNDEAAEVLLQGFNSDLPEDAKDSLRPRARNIANQASQQLKSDLLRQADKETILENKLPANHICKQPMERAQQRGKLKFKTRVGGELTVQDAEDYCITHYIDSGKYTHGKHWEGRFAITIFFLLFWDIIYSKPRGVVGIFLSRFQMYPLDMFSDSFYMNRKALIDKRLELIKHSTTEDMLNLMNCTWDSRPEGEVSGVWLAGAERAACTAAARALQPAGAAALCQRLAVHYRYCSAGFPDLTLWNVHTNQIKFVEVKTDTDKPSMKQIQWMHYLKQNGIETEFCYVGVNTTRSKSRAS</sequence>
<keyword evidence="11" id="KW-1185">Reference proteome</keyword>
<comment type="function">
    <text evidence="8">Nuclease required for the repair of DNA interstrand cross-links (ICL). Acts as a 5'-3' exonuclease that anchors at a cut end of DNA and cleaves DNA successively at every third nucleotide, allowing to excise an ICL from one strand through flanking incisions.</text>
</comment>
<feature type="compositionally biased region" description="Low complexity" evidence="9">
    <location>
        <begin position="50"/>
        <end position="59"/>
    </location>
</feature>
<dbReference type="GeneID" id="113521726"/>
<keyword evidence="6 8" id="KW-0460">Magnesium</keyword>
<dbReference type="GO" id="GO:0036297">
    <property type="term" value="P:interstrand cross-link repair"/>
    <property type="evidence" value="ECO:0007669"/>
    <property type="project" value="InterPro"/>
</dbReference>
<keyword evidence="4 8" id="KW-0479">Metal-binding</keyword>
<feature type="domain" description="VRR-NUC" evidence="10">
    <location>
        <begin position="755"/>
        <end position="857"/>
    </location>
</feature>
<dbReference type="Pfam" id="PF08774">
    <property type="entry name" value="VRR_NUC"/>
    <property type="match status" value="1"/>
</dbReference>
<dbReference type="CDD" id="cd22326">
    <property type="entry name" value="FAN1-like"/>
    <property type="match status" value="1"/>
</dbReference>
<dbReference type="GO" id="GO:0017108">
    <property type="term" value="F:5'-flap endonuclease activity"/>
    <property type="evidence" value="ECO:0007669"/>
    <property type="project" value="TreeGrafter"/>
</dbReference>
<dbReference type="PANTHER" id="PTHR15749:SF4">
    <property type="entry name" value="FANCONI-ASSOCIATED NUCLEASE 1"/>
    <property type="match status" value="1"/>
</dbReference>
<dbReference type="EC" id="3.1.4.1" evidence="8"/>
<dbReference type="GO" id="GO:0008409">
    <property type="term" value="F:5'-3' exonuclease activity"/>
    <property type="evidence" value="ECO:0007669"/>
    <property type="project" value="TreeGrafter"/>
</dbReference>
<evidence type="ECO:0000256" key="4">
    <source>
        <dbReference type="ARBA" id="ARBA00022723"/>
    </source>
</evidence>
<evidence type="ECO:0000256" key="3">
    <source>
        <dbReference type="ARBA" id="ARBA00022722"/>
    </source>
</evidence>
<evidence type="ECO:0000256" key="1">
    <source>
        <dbReference type="ARBA" id="ARBA00000983"/>
    </source>
</evidence>
<dbReference type="GO" id="GO:0046872">
    <property type="term" value="F:metal ion binding"/>
    <property type="evidence" value="ECO:0007669"/>
    <property type="project" value="UniProtKB-KW"/>
</dbReference>
<gene>
    <name evidence="12" type="primary">LOC113521726</name>
</gene>
<keyword evidence="7 8" id="KW-0464">Manganese</keyword>
<dbReference type="GO" id="GO:0005634">
    <property type="term" value="C:nucleus"/>
    <property type="evidence" value="ECO:0007669"/>
    <property type="project" value="UniProtKB-SubCell"/>
</dbReference>
<comment type="similarity">
    <text evidence="2 8">Belongs to the FAN1 family.</text>
</comment>
<dbReference type="Proteomes" id="UP001652740">
    <property type="component" value="Unplaced"/>
</dbReference>
<dbReference type="RefSeq" id="XP_026763166.2">
    <property type="nucleotide sequence ID" value="XM_026907365.3"/>
</dbReference>
<dbReference type="KEGG" id="gmw:113521726"/>
<comment type="subcellular location">
    <subcellularLocation>
        <location evidence="8">Nucleus</location>
    </subcellularLocation>
</comment>
<evidence type="ECO:0000259" key="10">
    <source>
        <dbReference type="SMART" id="SM00990"/>
    </source>
</evidence>
<keyword evidence="8" id="KW-0227">DNA damage</keyword>
<evidence type="ECO:0000256" key="8">
    <source>
        <dbReference type="RuleBase" id="RU365033"/>
    </source>
</evidence>
<dbReference type="InterPro" id="IPR011856">
    <property type="entry name" value="tRNA_endonuc-like_dom_sf"/>
</dbReference>
<dbReference type="InterPro" id="IPR049126">
    <property type="entry name" value="FAN1-like_TPR"/>
</dbReference>
<comment type="catalytic activity">
    <reaction evidence="1 8">
        <text>Hydrolytically removes 5'-nucleotides successively from the 3'-hydroxy termini of 3'-hydroxy-terminated oligonucleotides.</text>
        <dbReference type="EC" id="3.1.4.1"/>
    </reaction>
</comment>